<reference evidence="2" key="1">
    <citation type="submission" date="2018-09" db="EMBL/GenBank/DDBJ databases">
        <authorList>
            <person name="Zhu H."/>
        </authorList>
    </citation>
    <scope>NUCLEOTIDE SEQUENCE [LARGE SCALE GENOMIC DNA]</scope>
    <source>
        <strain evidence="2">K1R23-30</strain>
    </source>
</reference>
<accession>A0A3A3G613</accession>
<dbReference type="Proteomes" id="UP000265955">
    <property type="component" value="Unassembled WGS sequence"/>
</dbReference>
<protein>
    <submittedName>
        <fullName evidence="1">Uncharacterized protein</fullName>
    </submittedName>
</protein>
<keyword evidence="2" id="KW-1185">Reference proteome</keyword>
<sequence>MPPGAFPTGWHYYVNETNHSLQLVAGDMFKDAGVDLRSILSPLFPHELKALIEALQRDMKAELALAIKDHEWADYHRMNARMSMRILETLQARATGKDV</sequence>
<name>A0A3A3G613_9BURK</name>
<evidence type="ECO:0000313" key="1">
    <source>
        <dbReference type="EMBL" id="RJF95620.1"/>
    </source>
</evidence>
<comment type="caution">
    <text evidence="1">The sequence shown here is derived from an EMBL/GenBank/DDBJ whole genome shotgun (WGS) entry which is preliminary data.</text>
</comment>
<dbReference type="EMBL" id="QYUO01000002">
    <property type="protein sequence ID" value="RJF95620.1"/>
    <property type="molecule type" value="Genomic_DNA"/>
</dbReference>
<organism evidence="1 2">
    <name type="scientific">Noviherbaspirillum saxi</name>
    <dbReference type="NCBI Taxonomy" id="2320863"/>
    <lineage>
        <taxon>Bacteria</taxon>
        <taxon>Pseudomonadati</taxon>
        <taxon>Pseudomonadota</taxon>
        <taxon>Betaproteobacteria</taxon>
        <taxon>Burkholderiales</taxon>
        <taxon>Oxalobacteraceae</taxon>
        <taxon>Noviherbaspirillum</taxon>
    </lineage>
</organism>
<dbReference type="AlphaFoldDB" id="A0A3A3G613"/>
<gene>
    <name evidence="1" type="ORF">D3871_19740</name>
</gene>
<evidence type="ECO:0000313" key="2">
    <source>
        <dbReference type="Proteomes" id="UP000265955"/>
    </source>
</evidence>
<proteinExistence type="predicted"/>